<accession>A0A0U2VYA6</accession>
<organism evidence="6 7">
    <name type="scientific">Paenibacillus naphthalenovorans</name>
    <dbReference type="NCBI Taxonomy" id="162209"/>
    <lineage>
        <taxon>Bacteria</taxon>
        <taxon>Bacillati</taxon>
        <taxon>Bacillota</taxon>
        <taxon>Bacilli</taxon>
        <taxon>Bacillales</taxon>
        <taxon>Paenibacillaceae</taxon>
        <taxon>Paenibacillus</taxon>
    </lineage>
</organism>
<dbReference type="GO" id="GO:0030170">
    <property type="term" value="F:pyridoxal phosphate binding"/>
    <property type="evidence" value="ECO:0007669"/>
    <property type="project" value="TreeGrafter"/>
</dbReference>
<keyword evidence="7" id="KW-1185">Reference proteome</keyword>
<dbReference type="Pfam" id="PF01041">
    <property type="entry name" value="DegT_DnrJ_EryC1"/>
    <property type="match status" value="1"/>
</dbReference>
<keyword evidence="1 4" id="KW-0663">Pyridoxal phosphate</keyword>
<evidence type="ECO:0000256" key="5">
    <source>
        <dbReference type="RuleBase" id="RU004508"/>
    </source>
</evidence>
<proteinExistence type="inferred from homology"/>
<sequence length="370" mass="41154">MGKIPVFSLQSEIESLKSKLMDSIENVLLSGHFIMGENVRAFEEEVSAYLGVKYAVALNSGTDALIIALKAVGIGEGDEVITTPFTFFATAEAIHQVGAKAVFVDIDPRTFNMNPSLIEQAITPRTKAILPVHIFGRTAEMDEILAMARSYRLKVIEDVAQAFGAEYKGKKAGTLGAAGCFSFFPTKNLGAYGDGGLIATDDEEIAEYSRMLRIHGSKKKYHNETFGYNSRLDELQAAILRVKLPYIDQWNNQRIQIANNYNEWLAGIPGIVLPESADFHRSSHVFHQYTIRILDGKRDRLQKNLADQGIDTMIYYPIPVHRLPVFQDDSISLPIAEQASSEVISLPIWPQMETETQKTVVKALESLLKI</sequence>
<dbReference type="InterPro" id="IPR015424">
    <property type="entry name" value="PyrdxlP-dep_Trfase"/>
</dbReference>
<dbReference type="SUPFAM" id="SSF53383">
    <property type="entry name" value="PLP-dependent transferases"/>
    <property type="match status" value="1"/>
</dbReference>
<evidence type="ECO:0000313" key="6">
    <source>
        <dbReference type="EMBL" id="ALS24471.1"/>
    </source>
</evidence>
<dbReference type="AlphaFoldDB" id="A0A0U2VYA6"/>
<dbReference type="PIRSF" id="PIRSF000390">
    <property type="entry name" value="PLP_StrS"/>
    <property type="match status" value="1"/>
</dbReference>
<keyword evidence="6" id="KW-0808">Transferase</keyword>
<feature type="modified residue" description="N6-(pyridoxal phosphate)lysine" evidence="4">
    <location>
        <position position="187"/>
    </location>
</feature>
<evidence type="ECO:0000256" key="4">
    <source>
        <dbReference type="PIRSR" id="PIRSR000390-2"/>
    </source>
</evidence>
<reference evidence="7" key="1">
    <citation type="submission" date="2015-12" db="EMBL/GenBank/DDBJ databases">
        <title>Complete genome sequences of two moderately thermophilic Paenibacillus species.</title>
        <authorList>
            <person name="Butler R.III."/>
            <person name="Wang J."/>
            <person name="Stark B.C."/>
            <person name="Pombert J.-F."/>
        </authorList>
    </citation>
    <scope>NUCLEOTIDE SEQUENCE [LARGE SCALE GENOMIC DNA]</scope>
    <source>
        <strain evidence="7">32O-Y</strain>
    </source>
</reference>
<dbReference type="EMBL" id="CP013652">
    <property type="protein sequence ID" value="ALS24471.1"/>
    <property type="molecule type" value="Genomic_DNA"/>
</dbReference>
<gene>
    <name evidence="6" type="ORF">IJ22_41750</name>
</gene>
<evidence type="ECO:0000256" key="2">
    <source>
        <dbReference type="ARBA" id="ARBA00037999"/>
    </source>
</evidence>
<dbReference type="RefSeq" id="WP_062410132.1">
    <property type="nucleotide sequence ID" value="NZ_CP013652.1"/>
</dbReference>
<dbReference type="Gene3D" id="3.40.640.10">
    <property type="entry name" value="Type I PLP-dependent aspartate aminotransferase-like (Major domain)"/>
    <property type="match status" value="1"/>
</dbReference>
<feature type="active site" description="Proton acceptor" evidence="3">
    <location>
        <position position="187"/>
    </location>
</feature>
<dbReference type="PANTHER" id="PTHR30244:SF36">
    <property type="entry name" value="3-OXO-GLUCOSE-6-PHOSPHATE:GLUTAMATE AMINOTRANSFERASE"/>
    <property type="match status" value="1"/>
</dbReference>
<dbReference type="PANTHER" id="PTHR30244">
    <property type="entry name" value="TRANSAMINASE"/>
    <property type="match status" value="1"/>
</dbReference>
<dbReference type="KEGG" id="pnp:IJ22_41750"/>
<dbReference type="OrthoDB" id="9810913at2"/>
<name>A0A0U2VYA6_9BACL</name>
<dbReference type="CDD" id="cd00616">
    <property type="entry name" value="AHBA_syn"/>
    <property type="match status" value="1"/>
</dbReference>
<reference evidence="6 7" key="2">
    <citation type="journal article" date="2016" name="Genome Announc.">
        <title>Complete Genome Sequences of Two Interactive Moderate Thermophiles, Paenibacillus napthalenovorans 32O-Y and Paenibacillus sp. 32O-W.</title>
        <authorList>
            <person name="Butler R.R.III."/>
            <person name="Wang J."/>
            <person name="Stark B.C."/>
            <person name="Pombert J.F."/>
        </authorList>
    </citation>
    <scope>NUCLEOTIDE SEQUENCE [LARGE SCALE GENOMIC DNA]</scope>
    <source>
        <strain evidence="6 7">32O-Y</strain>
    </source>
</reference>
<dbReference type="InterPro" id="IPR015422">
    <property type="entry name" value="PyrdxlP-dep_Trfase_small"/>
</dbReference>
<dbReference type="Proteomes" id="UP000061660">
    <property type="component" value="Chromosome"/>
</dbReference>
<dbReference type="GO" id="GO:0000271">
    <property type="term" value="P:polysaccharide biosynthetic process"/>
    <property type="evidence" value="ECO:0007669"/>
    <property type="project" value="TreeGrafter"/>
</dbReference>
<dbReference type="FunFam" id="3.40.640.10:FF:000089">
    <property type="entry name" value="Aminotransferase, DegT/DnrJ/EryC1/StrS family"/>
    <property type="match status" value="1"/>
</dbReference>
<comment type="similarity">
    <text evidence="2 5">Belongs to the DegT/DnrJ/EryC1 family.</text>
</comment>
<evidence type="ECO:0000256" key="1">
    <source>
        <dbReference type="ARBA" id="ARBA00022898"/>
    </source>
</evidence>
<dbReference type="PATRIC" id="fig|162209.4.peg.4421"/>
<dbReference type="GO" id="GO:0008483">
    <property type="term" value="F:transaminase activity"/>
    <property type="evidence" value="ECO:0007669"/>
    <property type="project" value="UniProtKB-KW"/>
</dbReference>
<evidence type="ECO:0000256" key="3">
    <source>
        <dbReference type="PIRSR" id="PIRSR000390-1"/>
    </source>
</evidence>
<keyword evidence="6" id="KW-0032">Aminotransferase</keyword>
<protein>
    <submittedName>
        <fullName evidence="6">Aminotransferase DegT</fullName>
    </submittedName>
</protein>
<dbReference type="Gene3D" id="3.90.1150.10">
    <property type="entry name" value="Aspartate Aminotransferase, domain 1"/>
    <property type="match status" value="1"/>
</dbReference>
<dbReference type="STRING" id="162209.IJ22_41750"/>
<dbReference type="InterPro" id="IPR000653">
    <property type="entry name" value="DegT/StrS_aminotransferase"/>
</dbReference>
<evidence type="ECO:0000313" key="7">
    <source>
        <dbReference type="Proteomes" id="UP000061660"/>
    </source>
</evidence>
<dbReference type="InterPro" id="IPR015421">
    <property type="entry name" value="PyrdxlP-dep_Trfase_major"/>
</dbReference>